<dbReference type="EMBL" id="HBEM01020217">
    <property type="protein sequence ID" value="CAD8454881.1"/>
    <property type="molecule type" value="Transcribed_RNA"/>
</dbReference>
<dbReference type="Gene3D" id="2.60.120.200">
    <property type="match status" value="1"/>
</dbReference>
<gene>
    <name evidence="2" type="ORF">LAMO00422_LOCUS13825</name>
</gene>
<dbReference type="InterPro" id="IPR013320">
    <property type="entry name" value="ConA-like_dom_sf"/>
</dbReference>
<evidence type="ECO:0000313" key="2">
    <source>
        <dbReference type="EMBL" id="CAD8454881.1"/>
    </source>
</evidence>
<keyword evidence="1" id="KW-0472">Membrane</keyword>
<proteinExistence type="predicted"/>
<dbReference type="AlphaFoldDB" id="A0A7S0H1K2"/>
<feature type="transmembrane region" description="Helical" evidence="1">
    <location>
        <begin position="7"/>
        <end position="24"/>
    </location>
</feature>
<reference evidence="2" key="1">
    <citation type="submission" date="2021-01" db="EMBL/GenBank/DDBJ databases">
        <authorList>
            <person name="Corre E."/>
            <person name="Pelletier E."/>
            <person name="Niang G."/>
            <person name="Scheremetjew M."/>
            <person name="Finn R."/>
            <person name="Kale V."/>
            <person name="Holt S."/>
            <person name="Cochrane G."/>
            <person name="Meng A."/>
            <person name="Brown T."/>
            <person name="Cohen L."/>
        </authorList>
    </citation>
    <scope>NUCLEOTIDE SEQUENCE</scope>
    <source>
        <strain evidence="2">CCMP2058</strain>
    </source>
</reference>
<protein>
    <submittedName>
        <fullName evidence="2">Uncharacterized protein</fullName>
    </submittedName>
</protein>
<sequence length="731" mass="82019">MDRLRCLSVVSIVLASILFVYNLHSGLHSRNVTILNPERIGGAQAVELYPDVGSGGEGSLSVSSSVVEEVPDPGDSPPDAYIRRGIERYDGYVVYRNASDPKKGLISEEFTIEIWVRTMEGGLILSNNALCVYITRHGDGFVSVGLTARKAPASSMKIASKLGDIQWHQIAVSQRKNGSSWLVSATADGSTVESEVGSPAKLHWSEFRLGGLPPRGSPGFPKSSCEWAHRHVRNNYHDHRCGVFFAGEIARVGLWERALSAEELKIRFSKEDILKGYSIVPSTDHDHWAEKSSILHLPLRPEPARHCPLNPRDSKGRKAGLIAVYLIGHLRAMPGVASFFPYLSAMKGRPIIVALSTPQHAQVVPKSAGRYIRVSGSKAGGALEALTAPSRTTIKYWWDKVRTLLPNRCWPIVTADILSEKHRERFHAKQMKSVPPLPESDKSREYIIRLFSSKEQMLETAHMTALRKYRERFGKSMPMDTLIIVSRPDIDVETLPRSFVEEMEKRIKRNPDQIISDYISMWVSNDQYFATSRKVIERLLSFDYACFASKTFLSPSSFLGIGFTRNLTDPTLKWGRDWYYAETSLIVLQEAIVGTHNISISEGGFKFTIRRDCPAYSDPTGNLRSAQGGNEGENLDVKFHSLNWTLLDESRGACGQSSPSCPDPFRKGHYPYVPKKVMRMFLQMRNKTKTEWEVERKGLLKSCMRTRDFEAETRAFEAESSSHGSSIHTYT</sequence>
<accession>A0A7S0H1K2</accession>
<keyword evidence="1" id="KW-1133">Transmembrane helix</keyword>
<name>A0A7S0H1K2_9EUKA</name>
<dbReference type="SUPFAM" id="SSF49899">
    <property type="entry name" value="Concanavalin A-like lectins/glucanases"/>
    <property type="match status" value="1"/>
</dbReference>
<evidence type="ECO:0000256" key="1">
    <source>
        <dbReference type="SAM" id="Phobius"/>
    </source>
</evidence>
<keyword evidence="1" id="KW-0812">Transmembrane</keyword>
<organism evidence="2">
    <name type="scientific">Amorphochlora amoebiformis</name>
    <dbReference type="NCBI Taxonomy" id="1561963"/>
    <lineage>
        <taxon>Eukaryota</taxon>
        <taxon>Sar</taxon>
        <taxon>Rhizaria</taxon>
        <taxon>Cercozoa</taxon>
        <taxon>Chlorarachniophyceae</taxon>
        <taxon>Amorphochlora</taxon>
    </lineage>
</organism>